<gene>
    <name evidence="3" type="ORF">XPR_2915</name>
</gene>
<dbReference type="Gene3D" id="2.60.40.3680">
    <property type="match status" value="1"/>
</dbReference>
<feature type="signal peptide" evidence="1">
    <location>
        <begin position="1"/>
        <end position="43"/>
    </location>
</feature>
<evidence type="ECO:0000259" key="2">
    <source>
        <dbReference type="Pfam" id="PF14415"/>
    </source>
</evidence>
<protein>
    <recommendedName>
        <fullName evidence="2">DUF4424 domain-containing protein</fullName>
    </recommendedName>
</protein>
<dbReference type="Proteomes" id="UP000019084">
    <property type="component" value="Unassembled WGS sequence"/>
</dbReference>
<dbReference type="InterPro" id="IPR025538">
    <property type="entry name" value="DUF4424"/>
</dbReference>
<dbReference type="EMBL" id="BAVC01000242">
    <property type="protein sequence ID" value="GAE56280.1"/>
    <property type="molecule type" value="Genomic_DNA"/>
</dbReference>
<accession>W4SI54</accession>
<name>W4SI54_9XANT</name>
<evidence type="ECO:0000256" key="1">
    <source>
        <dbReference type="SAM" id="SignalP"/>
    </source>
</evidence>
<evidence type="ECO:0000313" key="4">
    <source>
        <dbReference type="Proteomes" id="UP000019084"/>
    </source>
</evidence>
<keyword evidence="1" id="KW-0732">Signal</keyword>
<comment type="caution">
    <text evidence="3">The sequence shown here is derived from an EMBL/GenBank/DDBJ whole genome shotgun (WGS) entry which is preliminary data.</text>
</comment>
<proteinExistence type="predicted"/>
<feature type="chain" id="PRO_5004848795" description="DUF4424 domain-containing protein" evidence="1">
    <location>
        <begin position="44"/>
        <end position="322"/>
    </location>
</feature>
<feature type="domain" description="DUF4424" evidence="2">
    <location>
        <begin position="43"/>
        <end position="316"/>
    </location>
</feature>
<reference evidence="3 4" key="1">
    <citation type="submission" date="2014-01" db="EMBL/GenBank/DDBJ databases">
        <title>Genome sequence and analysis of Xanthomonas arboricola pv. pruni.</title>
        <authorList>
            <person name="Fujikawa T."/>
            <person name="Nakazono-Nagaoka E."/>
        </authorList>
    </citation>
    <scope>NUCLEOTIDE SEQUENCE [LARGE SCALE GENOMIC DNA]</scope>
    <source>
        <strain evidence="4">MAFF 301420</strain>
    </source>
</reference>
<organism evidence="3 4">
    <name type="scientific">Xanthomonas arboricola pv. pruni MAFF 301420</name>
    <dbReference type="NCBI Taxonomy" id="1418095"/>
    <lineage>
        <taxon>Bacteria</taxon>
        <taxon>Pseudomonadati</taxon>
        <taxon>Pseudomonadota</taxon>
        <taxon>Gammaproteobacteria</taxon>
        <taxon>Lysobacterales</taxon>
        <taxon>Lysobacteraceae</taxon>
        <taxon>Xanthomonas</taxon>
    </lineage>
</organism>
<dbReference type="AlphaFoldDB" id="W4SI54"/>
<sequence length="322" mass="35431">MLCACGASVRAGARGSMQPLSFPRGPLWLLLALAALGCGSAQANDSSFGDDNGTIRLLHQPDISMDKEALLLSEERVQVDYVFTNHSARALSVPIAFPMPPMYFGMADHSELTAFNLWVDGKPVTTTRKLVVLLDDGSDISRAFAATGWSTDDIAAFAESGNVPTGRTPLPARWIDRDQQPRFTLSEYFVWQQVFPARGSVQIRHAYAPSLSTGVPQSSAFLLESYAKRTCIEPATKASMQRREGAHGLGWANLRYVLTTGKNWNGPIKDFQLTIRKQAASNILSLCFDGALKKIDPLTFQFRQADFVPMRDLELLFVRGVE</sequence>
<dbReference type="Pfam" id="PF14415">
    <property type="entry name" value="DUF4424"/>
    <property type="match status" value="1"/>
</dbReference>
<evidence type="ECO:0000313" key="3">
    <source>
        <dbReference type="EMBL" id="GAE56280.1"/>
    </source>
</evidence>